<accession>A0A1E5V859</accession>
<feature type="non-terminal residue" evidence="1">
    <location>
        <position position="1"/>
    </location>
</feature>
<evidence type="ECO:0000313" key="2">
    <source>
        <dbReference type="Proteomes" id="UP000095767"/>
    </source>
</evidence>
<organism evidence="1 2">
    <name type="scientific">Dichanthelium oligosanthes</name>
    <dbReference type="NCBI Taxonomy" id="888268"/>
    <lineage>
        <taxon>Eukaryota</taxon>
        <taxon>Viridiplantae</taxon>
        <taxon>Streptophyta</taxon>
        <taxon>Embryophyta</taxon>
        <taxon>Tracheophyta</taxon>
        <taxon>Spermatophyta</taxon>
        <taxon>Magnoliopsida</taxon>
        <taxon>Liliopsida</taxon>
        <taxon>Poales</taxon>
        <taxon>Poaceae</taxon>
        <taxon>PACMAD clade</taxon>
        <taxon>Panicoideae</taxon>
        <taxon>Panicodae</taxon>
        <taxon>Paniceae</taxon>
        <taxon>Dichantheliinae</taxon>
        <taxon>Dichanthelium</taxon>
    </lineage>
</organism>
<name>A0A1E5V859_9POAL</name>
<dbReference type="EMBL" id="LWDX02048200">
    <property type="protein sequence ID" value="OEL21332.1"/>
    <property type="molecule type" value="Genomic_DNA"/>
</dbReference>
<dbReference type="OrthoDB" id="692500at2759"/>
<dbReference type="AlphaFoldDB" id="A0A1E5V859"/>
<gene>
    <name evidence="1" type="ORF">BAE44_0017649</name>
</gene>
<protein>
    <submittedName>
        <fullName evidence="1">Uncharacterized protein</fullName>
    </submittedName>
</protein>
<reference evidence="1 2" key="1">
    <citation type="submission" date="2016-09" db="EMBL/GenBank/DDBJ databases">
        <title>The draft genome of Dichanthelium oligosanthes: A C3 panicoid grass species.</title>
        <authorList>
            <person name="Studer A.J."/>
            <person name="Schnable J.C."/>
            <person name="Brutnell T.P."/>
        </authorList>
    </citation>
    <scope>NUCLEOTIDE SEQUENCE [LARGE SCALE GENOMIC DNA]</scope>
    <source>
        <strain evidence="2">cv. Kellogg 1175</strain>
        <tissue evidence="1">Leaf</tissue>
    </source>
</reference>
<dbReference type="Proteomes" id="UP000095767">
    <property type="component" value="Unassembled WGS sequence"/>
</dbReference>
<evidence type="ECO:0000313" key="1">
    <source>
        <dbReference type="EMBL" id="OEL21332.1"/>
    </source>
</evidence>
<keyword evidence="2" id="KW-1185">Reference proteome</keyword>
<comment type="caution">
    <text evidence="1">The sequence shown here is derived from an EMBL/GenBank/DDBJ whole genome shotgun (WGS) entry which is preliminary data.</text>
</comment>
<proteinExistence type="predicted"/>
<sequence>LVLWTIWKKRKQRVFNRGENSLAGVLGVLQDEALTWCLAGAKSLSILVDATRRE</sequence>